<dbReference type="EMBL" id="KX884408">
    <property type="protein sequence ID" value="APG78652.1"/>
    <property type="molecule type" value="Genomic_RNA"/>
</dbReference>
<evidence type="ECO:0000313" key="3">
    <source>
        <dbReference type="Proteomes" id="UP000279435"/>
    </source>
</evidence>
<dbReference type="Proteomes" id="UP000279435">
    <property type="component" value="Segment"/>
</dbReference>
<protein>
    <submittedName>
        <fullName evidence="2">Uncharacterized protein</fullName>
    </submittedName>
</protein>
<evidence type="ECO:0000313" key="2">
    <source>
        <dbReference type="EMBL" id="APG78652.1"/>
    </source>
</evidence>
<sequence>MAESVHEHKLFFCYSITEVSPRIRTYPLDVPICTWKENEGPRVNFGRKCTIAIGCTPEKGPVLAIYPHSGIDTSRYKSLPKEWRSGKPVLYSLRGCMSAASISGPQKPRVQYCKEKIELGLPKTVKELKEIRAVELSDSDEEDNFERSYSQKSPSAPPSYEAPYRGVYAQLRDMSLNH</sequence>
<dbReference type="GeneID" id="40526514"/>
<reference evidence="2 3" key="1">
    <citation type="journal article" date="2016" name="Nature">
        <title>Redefining the invertebrate RNA virosphere.</title>
        <authorList>
            <person name="Shi M."/>
            <person name="Lin X.D."/>
            <person name="Tian J.H."/>
            <person name="Chen L.J."/>
            <person name="Chen X."/>
            <person name="Li C.X."/>
            <person name="Qin X.C."/>
            <person name="Li J."/>
            <person name="Cao J.P."/>
            <person name="Eden J.S."/>
            <person name="Buchmann J."/>
            <person name="Wang W."/>
            <person name="Xu J."/>
            <person name="Holmes E.C."/>
            <person name="Zhang Y.Z."/>
        </authorList>
    </citation>
    <scope>NUCLEOTIDE SEQUENCE [LARGE SCALE GENOMIC DNA]</scope>
    <source>
        <strain evidence="2 3">BHNXC39077</strain>
    </source>
</reference>
<name>A0A1L3KMP3_9MONO</name>
<dbReference type="KEGG" id="vg:40526514"/>
<evidence type="ECO:0000256" key="1">
    <source>
        <dbReference type="SAM" id="MobiDB-lite"/>
    </source>
</evidence>
<dbReference type="RefSeq" id="YP_009666290.1">
    <property type="nucleotide sequence ID" value="NC_043486.1"/>
</dbReference>
<accession>A0A1L3KMP3</accession>
<organism evidence="2 3">
    <name type="scientific">Beihai rhabdo-like virus 3</name>
    <dbReference type="NCBI Taxonomy" id="1922653"/>
    <lineage>
        <taxon>Viruses</taxon>
        <taxon>Riboviria</taxon>
        <taxon>Orthornavirae</taxon>
        <taxon>Negarnaviricota</taxon>
        <taxon>Haploviricotina</taxon>
        <taxon>Monjiviricetes</taxon>
        <taxon>Mononegavirales</taxon>
        <taxon>Nyamiviridae</taxon>
        <taxon>Berhavirus</taxon>
        <taxon>Berhavirus sipunculi</taxon>
    </lineage>
</organism>
<keyword evidence="3" id="KW-1185">Reference proteome</keyword>
<proteinExistence type="predicted"/>
<feature type="region of interest" description="Disordered" evidence="1">
    <location>
        <begin position="136"/>
        <end position="165"/>
    </location>
</feature>